<keyword evidence="1" id="KW-0808">Transferase</keyword>
<protein>
    <submittedName>
        <fullName evidence="1">Acetyltransferase</fullName>
    </submittedName>
</protein>
<evidence type="ECO:0000313" key="2">
    <source>
        <dbReference type="Proteomes" id="UP000325081"/>
    </source>
</evidence>
<dbReference type="Proteomes" id="UP000325081">
    <property type="component" value="Unassembled WGS sequence"/>
</dbReference>
<evidence type="ECO:0000313" key="1">
    <source>
        <dbReference type="EMBL" id="GER51014.1"/>
    </source>
</evidence>
<gene>
    <name evidence="1" type="ORF">STAS_28348</name>
</gene>
<dbReference type="GO" id="GO:0016740">
    <property type="term" value="F:transferase activity"/>
    <property type="evidence" value="ECO:0007669"/>
    <property type="project" value="UniProtKB-KW"/>
</dbReference>
<sequence length="99" mass="10989">MEQSPPECCESSTSVSSNVPYLEGENAWGTAKVTALRRAALYSSTCSLAKDSWRSILYYGVIGGHITRENYMLEPPIYGHSCLHNKRKSSTSIMHKGNF</sequence>
<proteinExistence type="predicted"/>
<keyword evidence="2" id="KW-1185">Reference proteome</keyword>
<dbReference type="AlphaFoldDB" id="A0A5A7R3S0"/>
<accession>A0A5A7R3S0</accession>
<reference evidence="1" key="1">
    <citation type="journal article" date="2019" name="Curr. Biol.">
        <title>Genome Sequence of Striga asiatica Provides Insight into the Evolution of Plant Parasitism.</title>
        <authorList>
            <person name="Yoshida S."/>
            <person name="Kim S."/>
            <person name="Wafula E.K."/>
            <person name="Tanskanen J."/>
            <person name="Kim Y."/>
            <person name="Honaas L."/>
            <person name="Yang Z."/>
            <person name="Spallek T."/>
            <person name="Conn C.E."/>
            <person name="Ichihashi Y."/>
            <person name="Cheong K."/>
            <person name="Cui S."/>
            <person name="Der J.P."/>
            <person name="Gundlach H."/>
            <person name="Jiao Y."/>
            <person name="Hori C."/>
            <person name="Ishida J.K."/>
            <person name="Kasahara H."/>
            <person name="Kiba T."/>
            <person name="Kim M."/>
            <person name="Koo N."/>
            <person name="Laohavisit A."/>
            <person name="Lee Y."/>
            <person name="Lumba S."/>
            <person name="Mccourt P."/>
            <person name="Mortimer J.C."/>
            <person name="Mutuku J.M."/>
            <person name="Nomura T."/>
            <person name="Sasaki-sekimoto Y."/>
            <person name="Seto Y."/>
            <person name="Wang Y."/>
            <person name="Wakatake T."/>
            <person name="Sakakibara H."/>
            <person name="Demura T."/>
            <person name="Yamaguchi S."/>
            <person name="Yoneyama K."/>
            <person name="Manabe R."/>
            <person name="Nelson D.C."/>
            <person name="Schulman A.H."/>
            <person name="Timko M.P."/>
            <person name="Depamphilis C.W."/>
            <person name="Choi D."/>
            <person name="Shirasu K."/>
        </authorList>
    </citation>
    <scope>NUCLEOTIDE SEQUENCE [LARGE SCALE GENOMIC DNA]</scope>
    <source>
        <strain evidence="1">UVA1</strain>
    </source>
</reference>
<dbReference type="EMBL" id="BKCP01009404">
    <property type="protein sequence ID" value="GER51014.1"/>
    <property type="molecule type" value="Genomic_DNA"/>
</dbReference>
<name>A0A5A7R3S0_STRAF</name>
<comment type="caution">
    <text evidence="1">The sequence shown here is derived from an EMBL/GenBank/DDBJ whole genome shotgun (WGS) entry which is preliminary data.</text>
</comment>
<organism evidence="1 2">
    <name type="scientific">Striga asiatica</name>
    <name type="common">Asiatic witchweed</name>
    <name type="synonym">Buchnera asiatica</name>
    <dbReference type="NCBI Taxonomy" id="4170"/>
    <lineage>
        <taxon>Eukaryota</taxon>
        <taxon>Viridiplantae</taxon>
        <taxon>Streptophyta</taxon>
        <taxon>Embryophyta</taxon>
        <taxon>Tracheophyta</taxon>
        <taxon>Spermatophyta</taxon>
        <taxon>Magnoliopsida</taxon>
        <taxon>eudicotyledons</taxon>
        <taxon>Gunneridae</taxon>
        <taxon>Pentapetalae</taxon>
        <taxon>asterids</taxon>
        <taxon>lamiids</taxon>
        <taxon>Lamiales</taxon>
        <taxon>Orobanchaceae</taxon>
        <taxon>Buchnereae</taxon>
        <taxon>Striga</taxon>
    </lineage>
</organism>